<protein>
    <recommendedName>
        <fullName evidence="4">ABC transporter permease</fullName>
    </recommendedName>
</protein>
<feature type="transmembrane region" description="Helical" evidence="1">
    <location>
        <begin position="39"/>
        <end position="58"/>
    </location>
</feature>
<dbReference type="EMBL" id="CP011502">
    <property type="protein sequence ID" value="ALX04557.1"/>
    <property type="molecule type" value="Genomic_DNA"/>
</dbReference>
<evidence type="ECO:0000256" key="1">
    <source>
        <dbReference type="SAM" id="Phobius"/>
    </source>
</evidence>
<feature type="transmembrane region" description="Helical" evidence="1">
    <location>
        <begin position="240"/>
        <end position="263"/>
    </location>
</feature>
<organism evidence="2 3">
    <name type="scientific">Aeromicrobium erythreum</name>
    <dbReference type="NCBI Taxonomy" id="2041"/>
    <lineage>
        <taxon>Bacteria</taxon>
        <taxon>Bacillati</taxon>
        <taxon>Actinomycetota</taxon>
        <taxon>Actinomycetes</taxon>
        <taxon>Propionibacteriales</taxon>
        <taxon>Nocardioidaceae</taxon>
        <taxon>Aeromicrobium</taxon>
    </lineage>
</organism>
<dbReference type="KEGG" id="aer:AERYTH_07550"/>
<evidence type="ECO:0000313" key="3">
    <source>
        <dbReference type="Proteomes" id="UP000067689"/>
    </source>
</evidence>
<keyword evidence="3" id="KW-1185">Reference proteome</keyword>
<accession>A0A0U4CUV1</accession>
<dbReference type="RefSeq" id="WP_067856692.1">
    <property type="nucleotide sequence ID" value="NZ_CP011502.1"/>
</dbReference>
<proteinExistence type="predicted"/>
<keyword evidence="1" id="KW-0812">Transmembrane</keyword>
<reference evidence="2 3" key="1">
    <citation type="journal article" date="1991" name="Int. J. Syst. Bacteriol.">
        <title>Description of the erythromycin-producing bacterium Arthrobacter sp. strain NRRL B-3381 as Aeromicrobium erythreum gen. nov., sp. nov.</title>
        <authorList>
            <person name="Miller E.S."/>
            <person name="Woese C.R."/>
            <person name="Brenner S."/>
        </authorList>
    </citation>
    <scope>NUCLEOTIDE SEQUENCE [LARGE SCALE GENOMIC DNA]</scope>
    <source>
        <strain evidence="2 3">AR18</strain>
    </source>
</reference>
<evidence type="ECO:0008006" key="4">
    <source>
        <dbReference type="Google" id="ProtNLM"/>
    </source>
</evidence>
<gene>
    <name evidence="2" type="ORF">AERYTH_07550</name>
</gene>
<feature type="transmembrane region" description="Helical" evidence="1">
    <location>
        <begin position="188"/>
        <end position="209"/>
    </location>
</feature>
<dbReference type="AlphaFoldDB" id="A0A0U4CUV1"/>
<dbReference type="Proteomes" id="UP000067689">
    <property type="component" value="Chromosome"/>
</dbReference>
<feature type="transmembrane region" description="Helical" evidence="1">
    <location>
        <begin position="163"/>
        <end position="181"/>
    </location>
</feature>
<keyword evidence="1" id="KW-0472">Membrane</keyword>
<dbReference type="PATRIC" id="fig|2041.4.peg.1583"/>
<dbReference type="STRING" id="2041.AERYTH_07550"/>
<feature type="transmembrane region" description="Helical" evidence="1">
    <location>
        <begin position="70"/>
        <end position="91"/>
    </location>
</feature>
<feature type="transmembrane region" description="Helical" evidence="1">
    <location>
        <begin position="118"/>
        <end position="143"/>
    </location>
</feature>
<dbReference type="OrthoDB" id="3822725at2"/>
<name>A0A0U4CUV1_9ACTN</name>
<keyword evidence="1" id="KW-1133">Transmembrane helix</keyword>
<sequence>MSTTTAPAVSIDTDRPGIPLTRLVGVEVRKSFDTRAGRWLSISILGLCAVVMLVIAFLVTDGGEFQDFPFFIQAMGGTLGYFLPIIAIMLVTSEWGQRTGLVTFTLEPRRPRVVAAKLLAGLIISVGVMLLSAVLAAIGTFLASSVRGVDVSWTITGHEVFNFVVSNLIGVLIGFAIAMLLMNTAAAIVGYFVYTLVLPIVVGIVGGLVEWFGDLAPWIELNTALVPLFTGDFDPTGEEWARIATAGTIWLVLPLGFGIYRLLRSEVK</sequence>
<evidence type="ECO:0000313" key="2">
    <source>
        <dbReference type="EMBL" id="ALX04557.1"/>
    </source>
</evidence>